<evidence type="ECO:0000256" key="1">
    <source>
        <dbReference type="ARBA" id="ARBA00005187"/>
    </source>
</evidence>
<dbReference type="Gene3D" id="3.40.50.620">
    <property type="entry name" value="HUPs"/>
    <property type="match status" value="1"/>
</dbReference>
<dbReference type="SUPFAM" id="SSF56235">
    <property type="entry name" value="N-terminal nucleophile aminohydrolases (Ntn hydrolases)"/>
    <property type="match status" value="1"/>
</dbReference>
<reference evidence="13" key="1">
    <citation type="journal article" date="2014" name="Gene">
        <title>Genome-guided analysis of transformation efficiency and carbon dioxide assimilation by Moorella thermoacetica Y72.</title>
        <authorList>
            <person name="Tsukahara K."/>
            <person name="Kita A."/>
            <person name="Nakashimada Y."/>
            <person name="Hoshino T."/>
            <person name="Murakami K."/>
        </authorList>
    </citation>
    <scope>NUCLEOTIDE SEQUENCE [LARGE SCALE GENOMIC DNA]</scope>
    <source>
        <strain evidence="13">Y72</strain>
    </source>
</reference>
<organism evidence="13">
    <name type="scientific">Moorella thermoacetica Y72</name>
    <dbReference type="NCBI Taxonomy" id="1325331"/>
    <lineage>
        <taxon>Bacteria</taxon>
        <taxon>Bacillati</taxon>
        <taxon>Bacillota</taxon>
        <taxon>Clostridia</taxon>
        <taxon>Neomoorellales</taxon>
        <taxon>Neomoorellaceae</taxon>
        <taxon>Neomoorella</taxon>
    </lineage>
</organism>
<protein>
    <recommendedName>
        <fullName evidence="3">asparagine synthase (glutamine-hydrolyzing)</fullName>
        <ecNumber evidence="3">6.3.5.4</ecNumber>
    </recommendedName>
</protein>
<feature type="binding site" evidence="10">
    <location>
        <begin position="408"/>
        <end position="409"/>
    </location>
    <ligand>
        <name>ATP</name>
        <dbReference type="ChEBI" id="CHEBI:30616"/>
    </ligand>
</feature>
<evidence type="ECO:0000256" key="2">
    <source>
        <dbReference type="ARBA" id="ARBA00005752"/>
    </source>
</evidence>
<dbReference type="InterPro" id="IPR014729">
    <property type="entry name" value="Rossmann-like_a/b/a_fold"/>
</dbReference>
<accession>A0A0S6UDA0</accession>
<dbReference type="SUPFAM" id="SSF52402">
    <property type="entry name" value="Adenine nucleotide alpha hydrolases-like"/>
    <property type="match status" value="1"/>
</dbReference>
<dbReference type="NCBIfam" id="TIGR01536">
    <property type="entry name" value="asn_synth_AEB"/>
    <property type="match status" value="1"/>
</dbReference>
<evidence type="ECO:0000256" key="4">
    <source>
        <dbReference type="ARBA" id="ARBA00022741"/>
    </source>
</evidence>
<keyword evidence="5 10" id="KW-0067">ATP-binding</keyword>
<comment type="similarity">
    <text evidence="2">Belongs to the asparagine synthetase family.</text>
</comment>
<evidence type="ECO:0000256" key="10">
    <source>
        <dbReference type="PIRSR" id="PIRSR001589-2"/>
    </source>
</evidence>
<proteinExistence type="inferred from homology"/>
<dbReference type="EMBL" id="DF238840">
    <property type="protein sequence ID" value="GAF27079.1"/>
    <property type="molecule type" value="Genomic_DNA"/>
</dbReference>
<keyword evidence="4 10" id="KW-0547">Nucleotide-binding</keyword>
<dbReference type="InterPro" id="IPR033738">
    <property type="entry name" value="AsnB_N"/>
</dbReference>
<dbReference type="InterPro" id="IPR001962">
    <property type="entry name" value="Asn_synthase"/>
</dbReference>
<dbReference type="InterPro" id="IPR006426">
    <property type="entry name" value="Asn_synth_AEB"/>
</dbReference>
<feature type="binding site" evidence="10">
    <location>
        <position position="133"/>
    </location>
    <ligand>
        <name>L-glutamine</name>
        <dbReference type="ChEBI" id="CHEBI:58359"/>
    </ligand>
</feature>
<feature type="domain" description="Glutamine amidotransferase type-2" evidence="12">
    <location>
        <begin position="33"/>
        <end position="247"/>
    </location>
</feature>
<evidence type="ECO:0000256" key="3">
    <source>
        <dbReference type="ARBA" id="ARBA00012737"/>
    </source>
</evidence>
<dbReference type="AlphaFoldDB" id="A0A0S6UDA0"/>
<keyword evidence="7 9" id="KW-0315">Glutamine amidotransferase</keyword>
<dbReference type="InterPro" id="IPR029055">
    <property type="entry name" value="Ntn_hydrolases_N"/>
</dbReference>
<keyword evidence="9" id="KW-0028">Amino-acid biosynthesis</keyword>
<dbReference type="Proteomes" id="UP000063718">
    <property type="component" value="Unassembled WGS sequence"/>
</dbReference>
<feature type="active site" description="For GATase activity" evidence="9">
    <location>
        <position position="33"/>
    </location>
</feature>
<evidence type="ECO:0000256" key="8">
    <source>
        <dbReference type="ARBA" id="ARBA00048741"/>
    </source>
</evidence>
<keyword evidence="6 9" id="KW-0061">Asparagine biosynthesis</keyword>
<dbReference type="Gene3D" id="3.60.20.10">
    <property type="entry name" value="Glutamine Phosphoribosylpyrophosphate, subunit 1, domain 1"/>
    <property type="match status" value="1"/>
</dbReference>
<evidence type="ECO:0000256" key="5">
    <source>
        <dbReference type="ARBA" id="ARBA00022840"/>
    </source>
</evidence>
<evidence type="ECO:0000313" key="13">
    <source>
        <dbReference type="EMBL" id="GAF27079.1"/>
    </source>
</evidence>
<gene>
    <name evidence="13" type="ORF">MTY_2420</name>
</gene>
<dbReference type="InterPro" id="IPR017932">
    <property type="entry name" value="GATase_2_dom"/>
</dbReference>
<dbReference type="PIRSF" id="PIRSF001589">
    <property type="entry name" value="Asn_synthetase_glu-h"/>
    <property type="match status" value="1"/>
</dbReference>
<dbReference type="CDD" id="cd00712">
    <property type="entry name" value="AsnB"/>
    <property type="match status" value="1"/>
</dbReference>
<dbReference type="PROSITE" id="PS51278">
    <property type="entry name" value="GATASE_TYPE_2"/>
    <property type="match status" value="1"/>
</dbReference>
<comment type="pathway">
    <text evidence="1">Amino-acid biosynthesis; L-asparagine biosynthesis; L-asparagine from L-aspartate (L-Gln route): step 1/1.</text>
</comment>
<dbReference type="CDD" id="cd01991">
    <property type="entry name" value="Asn_synthase_B_C"/>
    <property type="match status" value="1"/>
</dbReference>
<dbReference type="InterPro" id="IPR051786">
    <property type="entry name" value="ASN_synthetase/amidase"/>
</dbReference>
<dbReference type="EC" id="6.3.5.4" evidence="3"/>
<feature type="binding site" evidence="10">
    <location>
        <position position="294"/>
    </location>
    <ligand>
        <name>ATP</name>
        <dbReference type="ChEBI" id="CHEBI:30616"/>
    </ligand>
</feature>
<evidence type="ECO:0000256" key="6">
    <source>
        <dbReference type="ARBA" id="ARBA00022888"/>
    </source>
</evidence>
<feature type="site" description="Important for beta-aspartyl-AMP intermediate formation" evidence="11">
    <location>
        <position position="410"/>
    </location>
</feature>
<dbReference type="GO" id="GO:0005829">
    <property type="term" value="C:cytosol"/>
    <property type="evidence" value="ECO:0007669"/>
    <property type="project" value="TreeGrafter"/>
</dbReference>
<evidence type="ECO:0000256" key="9">
    <source>
        <dbReference type="PIRSR" id="PIRSR001589-1"/>
    </source>
</evidence>
<feature type="binding site" evidence="10">
    <location>
        <position position="325"/>
    </location>
    <ligand>
        <name>ATP</name>
        <dbReference type="ChEBI" id="CHEBI:30616"/>
    </ligand>
</feature>
<dbReference type="PANTHER" id="PTHR43284">
    <property type="entry name" value="ASPARAGINE SYNTHETASE (GLUTAMINE-HYDROLYZING)"/>
    <property type="match status" value="1"/>
</dbReference>
<dbReference type="GO" id="GO:0005524">
    <property type="term" value="F:ATP binding"/>
    <property type="evidence" value="ECO:0007669"/>
    <property type="project" value="UniProtKB-KW"/>
</dbReference>
<evidence type="ECO:0000256" key="7">
    <source>
        <dbReference type="ARBA" id="ARBA00022962"/>
    </source>
</evidence>
<dbReference type="PANTHER" id="PTHR43284:SF1">
    <property type="entry name" value="ASPARAGINE SYNTHETASE"/>
    <property type="match status" value="1"/>
</dbReference>
<dbReference type="GO" id="GO:0006529">
    <property type="term" value="P:asparagine biosynthetic process"/>
    <property type="evidence" value="ECO:0007669"/>
    <property type="project" value="UniProtKB-KW"/>
</dbReference>
<dbReference type="Pfam" id="PF00733">
    <property type="entry name" value="Asn_synthase"/>
    <property type="match status" value="1"/>
</dbReference>
<evidence type="ECO:0000259" key="12">
    <source>
        <dbReference type="PROSITE" id="PS51278"/>
    </source>
</evidence>
<sequence length="644" mass="72601">MQGCNPGGQRRPLKGRVLFKGISAMPAGGIAMCGITGWVDWELDLTGQKNILEAMTATLACRGPDAAGTWVAPRVALGHRRLVVVDPAGGGQPMVRRRGNQTFVLTYNGELYNTGEIREELLSRGYTFRGHSDTEVLLTAYMEWGVECVRRFNGIFAFAIWDEARERLFLARDRLGVKPLFYATLPHSFLFGSELKALLAHPAIKPEVDAEGLAEVFVLGPARTPGHGVFHNLAELKPGYYMTYDRQGLRLHQYWALQSHPHTDNLETTIAKVRQLLQDTVERQLVADVPVCTLLSGGLDSSAVTAFAARAFQCRGQGHIHTWSVDYIDNDRYFQPSHFQPNPDAPWVKLVSEHLETIHHYVYIDTPELVDSLKAAMRARDLPGMADVDSSLLLFCREVKREATVALSGEAADEVFGGYPWFRSEKALAANTFPWNRAGQERIRLLSPELKAMVRPEEYVARRYREALAEVPALPGEEARAARLREISYLSLTRFMPVLLDRKDRMSMAVGLEVRVPYCDHRLVEYVWNIPWEMKFVGQMEKGILRRALAGILPAEVINRRKSPYPKTYNPAYLEAVRNWMLDILADPASPLLPFIDVAAVKALTQSREVFNLPWFGQLMSGPQLFAYLAQIDTWMREYGVSVR</sequence>
<dbReference type="GO" id="GO:0004066">
    <property type="term" value="F:asparagine synthase (glutamine-hydrolyzing) activity"/>
    <property type="evidence" value="ECO:0007669"/>
    <property type="project" value="UniProtKB-EC"/>
</dbReference>
<comment type="catalytic activity">
    <reaction evidence="8">
        <text>L-aspartate + L-glutamine + ATP + H2O = L-asparagine + L-glutamate + AMP + diphosphate + H(+)</text>
        <dbReference type="Rhea" id="RHEA:12228"/>
        <dbReference type="ChEBI" id="CHEBI:15377"/>
        <dbReference type="ChEBI" id="CHEBI:15378"/>
        <dbReference type="ChEBI" id="CHEBI:29985"/>
        <dbReference type="ChEBI" id="CHEBI:29991"/>
        <dbReference type="ChEBI" id="CHEBI:30616"/>
        <dbReference type="ChEBI" id="CHEBI:33019"/>
        <dbReference type="ChEBI" id="CHEBI:58048"/>
        <dbReference type="ChEBI" id="CHEBI:58359"/>
        <dbReference type="ChEBI" id="CHEBI:456215"/>
        <dbReference type="EC" id="6.3.5.4"/>
    </reaction>
</comment>
<evidence type="ECO:0000256" key="11">
    <source>
        <dbReference type="PIRSR" id="PIRSR001589-3"/>
    </source>
</evidence>
<dbReference type="Pfam" id="PF13537">
    <property type="entry name" value="GATase_7"/>
    <property type="match status" value="1"/>
</dbReference>
<name>A0A0S6UDA0_NEOTH</name>